<dbReference type="Proteomes" id="UP000518300">
    <property type="component" value="Unassembled WGS sequence"/>
</dbReference>
<reference evidence="2 3" key="1">
    <citation type="submission" date="2020-04" db="EMBL/GenBank/DDBJ databases">
        <title>Draft genome of Pyxidicoccus fallax type strain.</title>
        <authorList>
            <person name="Whitworth D.E."/>
        </authorList>
    </citation>
    <scope>NUCLEOTIDE SEQUENCE [LARGE SCALE GENOMIC DNA]</scope>
    <source>
        <strain evidence="2 3">DSM 14698</strain>
    </source>
</reference>
<dbReference type="AlphaFoldDB" id="A0A848LD40"/>
<keyword evidence="1" id="KW-1133">Transmembrane helix</keyword>
<feature type="transmembrane region" description="Helical" evidence="1">
    <location>
        <begin position="12"/>
        <end position="36"/>
    </location>
</feature>
<keyword evidence="3" id="KW-1185">Reference proteome</keyword>
<sequence length="127" mass="13673">MENRDMEQHRRILGILFIVTSALTLLLGLGFGAFMALMGNLSYPHGTGDEDGRMSLFLVAAGVAGCTFLLGLPGIITGVGLLKRQRWSKTLALVLGILSLPSFPLGTVLGIYALWFYSQPGSNLVFE</sequence>
<feature type="transmembrane region" description="Helical" evidence="1">
    <location>
        <begin position="91"/>
        <end position="117"/>
    </location>
</feature>
<gene>
    <name evidence="2" type="ORF">HG543_00465</name>
</gene>
<keyword evidence="1" id="KW-0472">Membrane</keyword>
<accession>A0A848LD40</accession>
<evidence type="ECO:0000256" key="1">
    <source>
        <dbReference type="SAM" id="Phobius"/>
    </source>
</evidence>
<organism evidence="2 3">
    <name type="scientific">Pyxidicoccus fallax</name>
    <dbReference type="NCBI Taxonomy" id="394095"/>
    <lineage>
        <taxon>Bacteria</taxon>
        <taxon>Pseudomonadati</taxon>
        <taxon>Myxococcota</taxon>
        <taxon>Myxococcia</taxon>
        <taxon>Myxococcales</taxon>
        <taxon>Cystobacterineae</taxon>
        <taxon>Myxococcaceae</taxon>
        <taxon>Pyxidicoccus</taxon>
    </lineage>
</organism>
<dbReference type="EMBL" id="JABBJJ010000001">
    <property type="protein sequence ID" value="NMO13348.1"/>
    <property type="molecule type" value="Genomic_DNA"/>
</dbReference>
<feature type="transmembrane region" description="Helical" evidence="1">
    <location>
        <begin position="56"/>
        <end position="79"/>
    </location>
</feature>
<evidence type="ECO:0000313" key="3">
    <source>
        <dbReference type="Proteomes" id="UP000518300"/>
    </source>
</evidence>
<name>A0A848LD40_9BACT</name>
<keyword evidence="1" id="KW-0812">Transmembrane</keyword>
<comment type="caution">
    <text evidence="2">The sequence shown here is derived from an EMBL/GenBank/DDBJ whole genome shotgun (WGS) entry which is preliminary data.</text>
</comment>
<evidence type="ECO:0000313" key="2">
    <source>
        <dbReference type="EMBL" id="NMO13348.1"/>
    </source>
</evidence>
<protein>
    <recommendedName>
        <fullName evidence="4">DUF4064 domain-containing protein</fullName>
    </recommendedName>
</protein>
<evidence type="ECO:0008006" key="4">
    <source>
        <dbReference type="Google" id="ProtNLM"/>
    </source>
</evidence>
<proteinExistence type="predicted"/>